<name>A0A4R4V9P4_9ACTN</name>
<dbReference type="NCBIfam" id="TIGR03696">
    <property type="entry name" value="Rhs_assc_core"/>
    <property type="match status" value="1"/>
</dbReference>
<feature type="compositionally biased region" description="Basic and acidic residues" evidence="2">
    <location>
        <begin position="1"/>
        <end position="11"/>
    </location>
</feature>
<dbReference type="Gene3D" id="2.180.10.10">
    <property type="entry name" value="RHS repeat-associated core"/>
    <property type="match status" value="5"/>
</dbReference>
<dbReference type="Pfam" id="PF20148">
    <property type="entry name" value="DUF6531"/>
    <property type="match status" value="1"/>
</dbReference>
<dbReference type="Pfam" id="PF25023">
    <property type="entry name" value="TEN_YD-shell"/>
    <property type="match status" value="1"/>
</dbReference>
<evidence type="ECO:0008006" key="7">
    <source>
        <dbReference type="Google" id="ProtNLM"/>
    </source>
</evidence>
<dbReference type="InterPro" id="IPR056823">
    <property type="entry name" value="TEN-like_YD-shell"/>
</dbReference>
<dbReference type="EMBL" id="SMKO01000069">
    <property type="protein sequence ID" value="TDD02049.1"/>
    <property type="molecule type" value="Genomic_DNA"/>
</dbReference>
<evidence type="ECO:0000313" key="5">
    <source>
        <dbReference type="EMBL" id="TDD02049.1"/>
    </source>
</evidence>
<keyword evidence="6" id="KW-1185">Reference proteome</keyword>
<dbReference type="RefSeq" id="WP_132597535.1">
    <property type="nucleotide sequence ID" value="NZ_SMKO01000069.1"/>
</dbReference>
<feature type="domain" description="DUF6531" evidence="3">
    <location>
        <begin position="703"/>
        <end position="775"/>
    </location>
</feature>
<organism evidence="5 6">
    <name type="scientific">Nonomuraea deserti</name>
    <dbReference type="NCBI Taxonomy" id="1848322"/>
    <lineage>
        <taxon>Bacteria</taxon>
        <taxon>Bacillati</taxon>
        <taxon>Actinomycetota</taxon>
        <taxon>Actinomycetes</taxon>
        <taxon>Streptosporangiales</taxon>
        <taxon>Streptosporangiaceae</taxon>
        <taxon>Nonomuraea</taxon>
    </lineage>
</organism>
<dbReference type="InterPro" id="IPR050708">
    <property type="entry name" value="T6SS_VgrG/RHS"/>
</dbReference>
<feature type="region of interest" description="Disordered" evidence="2">
    <location>
        <begin position="1287"/>
        <end position="1313"/>
    </location>
</feature>
<protein>
    <recommendedName>
        <fullName evidence="7">DNRLRE domain-containing protein</fullName>
    </recommendedName>
</protein>
<dbReference type="SUPFAM" id="SSF49899">
    <property type="entry name" value="Concanavalin A-like lectins/glucanases"/>
    <property type="match status" value="1"/>
</dbReference>
<dbReference type="InterPro" id="IPR001791">
    <property type="entry name" value="Laminin_G"/>
</dbReference>
<dbReference type="PANTHER" id="PTHR32305">
    <property type="match status" value="1"/>
</dbReference>
<evidence type="ECO:0000256" key="2">
    <source>
        <dbReference type="SAM" id="MobiDB-lite"/>
    </source>
</evidence>
<dbReference type="InterPro" id="IPR006530">
    <property type="entry name" value="YD"/>
</dbReference>
<comment type="caution">
    <text evidence="5">The sequence shown here is derived from an EMBL/GenBank/DDBJ whole genome shotgun (WGS) entry which is preliminary data.</text>
</comment>
<dbReference type="NCBIfam" id="TIGR01643">
    <property type="entry name" value="YD_repeat_2x"/>
    <property type="match status" value="13"/>
</dbReference>
<dbReference type="Gene3D" id="2.60.120.200">
    <property type="match status" value="1"/>
</dbReference>
<dbReference type="InterPro" id="IPR045351">
    <property type="entry name" value="DUF6531"/>
</dbReference>
<evidence type="ECO:0000256" key="1">
    <source>
        <dbReference type="ARBA" id="ARBA00022737"/>
    </source>
</evidence>
<accession>A0A4R4V9P4</accession>
<gene>
    <name evidence="5" type="ORF">E1292_24375</name>
</gene>
<proteinExistence type="predicted"/>
<keyword evidence="1" id="KW-0677">Repeat</keyword>
<feature type="compositionally biased region" description="Basic and acidic residues" evidence="2">
    <location>
        <begin position="1294"/>
        <end position="1305"/>
    </location>
</feature>
<feature type="region of interest" description="Disordered" evidence="2">
    <location>
        <begin position="1"/>
        <end position="36"/>
    </location>
</feature>
<feature type="non-terminal residue" evidence="5">
    <location>
        <position position="2601"/>
    </location>
</feature>
<dbReference type="PANTHER" id="PTHR32305:SF15">
    <property type="entry name" value="PROTEIN RHSA-RELATED"/>
    <property type="match status" value="1"/>
</dbReference>
<dbReference type="Pfam" id="PF05593">
    <property type="entry name" value="RHS_repeat"/>
    <property type="match status" value="7"/>
</dbReference>
<reference evidence="5 6" key="1">
    <citation type="submission" date="2019-03" db="EMBL/GenBank/DDBJ databases">
        <title>Draft genome sequences of novel Actinobacteria.</title>
        <authorList>
            <person name="Sahin N."/>
            <person name="Ay H."/>
            <person name="Saygin H."/>
        </authorList>
    </citation>
    <scope>NUCLEOTIDE SEQUENCE [LARGE SCALE GENOMIC DNA]</scope>
    <source>
        <strain evidence="5 6">KC310</strain>
    </source>
</reference>
<evidence type="ECO:0000259" key="4">
    <source>
        <dbReference type="Pfam" id="PF25023"/>
    </source>
</evidence>
<dbReference type="InterPro" id="IPR031325">
    <property type="entry name" value="RHS_repeat"/>
</dbReference>
<sequence length="2601" mass="279633">MTSLRSPEREPKRPKHAVADRLPVQALDPPASQPPQRLTNVRMLAAERTQGEDVVEVGKELVEQRSATSRVYQNEDGTHTRRLYSEPVQARRTDGSWAPIDLDLAHDAGGRIAPRLVPSPVSFAATAAAGNLATLTLDDAHEVAFGLRGAAAAPGRISGERVGYTGVRPDTDLRLGATATGLKGNIVVHSADAPTSYDFDLRLRGLTPVLDEATGDLALSDAGGVVKVLVPAGSMRDEKATTSQGVRYRLQQSGPSWVLRVELAEDWLRDSSRVFPAMANLSFKTQINGDGDDTYVTTGAPGDHSGEEFLKIGKESSGRVHAAYLHFSELGRSLPNQYVVGAALNLYNVQSATCTPKPVDVYAVGASWSGSRMTTWPGAPLAQHLSQRSFAYGRAECPAARAALPLELDRDVLTDWTHGAPFHGLSVRATDEGDAGAYKRFGSAQATAENGAGVPYLDVEYSPQGAEYRVDEVTLPTANRAGQLKATVRNRGAVTWTPSGPHKFGFIVKQGSKVVHASPKFNVPGNAGPNASVAMSVPIVPLPPGEYQVAMTMYNGSVDYREYGVPHGAFSLRVVNVPPTTRFQQPGSGAAVDSIRPTLYAEGHDDDNWPGTGFKYKFRICAGNPEAPVDCTQTQDWTNATWVPPAGELRWSQTYYWWVQVHDNVTAGEWRGPLQLNTRVPQPEITSHLGGTPQGAPAPGLDPQVGNYGMTSTDASVATVGPDLTITRAYNSLDPRDTNAFGEGWASRLDTELSEDDDGSGNVTVTLPTGRQVRFGRNHDGTYAPPMGQNLTLAHDTSTAKFTLRDTSGSQWRFYACGKLDRITDPSGLVQELEYEAACPDGRPVSVRNLTSGRRLDLTWTGGHVTRVSTDQPSLAWTYTYEGDRLTSACNPAAAPNCTRYAYQAGSHYRSVAVDDSPRAYWRLGETTTGGAANVTARTPGADAGTYRSVTLGVTGALAGTTDGAAAFNGTSSRIDLPAKLASSTMTLAVELWFRTTADGVLMSYADQPFGSATPSKQWTPVLYVGRDGYLRGGFWVPEPEGQRQIISDGHVNDGRWHHVVLSGSIDTQKLYIDGVAQKDDADPERDDTIKGLIDHDEMPYLVAGAGKTTGWPSGNGGDSFFAGSIDEIALYQHPLGSTAVAQHAAAARQVQQLTTVTLPQDDRIAARLSYDTGTDRVTSYTDHSGRSWTLDAPSRNEAVRRVVLHGPYPDYVYEFDADHGGRLTKRTHGGRTRSYGYNTAGFRSAEVDELDHRITFTTDDRGNVLSRTTCRAADSCQTSYATYFVDKSNPLDPRNDRKLTDSDARSSGPDDATYRTVYRYDTVGRLLSVTYPKPNGTTTNPVETWKYSLGSESADGGGTVPPGLLIEHTGRRAQQTTRYLYRSNGDLAEEVSPVGLRTRYAHDGIGRRISQTRLKASGQELGTTTYTYTPRSEVETVTSPSVTNTVSGVKHTLRTRYVYDANGNRTQITESDTTGGDPARTTSFTYDAHDRLVATTFPDGRQEKRELRNAGLEERFIDRAGTTWITHYDTQGRLLRRTAVGANVDPEDSTSQALVLEVRTYDAAGRLAGKADAMGRETRYTYYDDDLPATATRKNVLQADGSRKDVLLDQREYDPAGNVTKIIAAGGRVTTMAYDTAGYLAAQTLDPAGLNRSTAYTRAADGLPVAVDRTGTVLSGRVETTKYRYDAAGMVVATDVQAVEGDGGSVVSTTYDRDERGLVIEHVDRKRLPTTFTYDALGRLVTETGPQVETWVAGQRQAGVKPQTTVGYDTFGDPTHLKDPNGAVTTVGYNLLGQAASVRRPDYTPPGGQVIRAETLIGYDALGNETSVIDPLKRTTTRTFDPHGRPLTETLPAVDGRPSVTRVRYDRNGEPRSVVDPNGATVEYTYDELGRRITQTAVERAPQAYFVTRYGYDDAGNPTAVTDPTGRTATSTFNAAGERLTSKDPTGRTTTYAYDNVGRLRASTDPAGATTRVGYNLLGQAIVAGQVTEPWGVEQRRRQMTYDPNGNLTSSTSPEGRTTTLAYDAMNRLVSQEEEVSDAKTIRTTFGYDAAGNRTRFVDGNGHATDYTFTSWGLPESTIEPVTATTPNAPDRTWTTSYDAAGNPVRHVVPGGVTLTAEYDAQSRLRVQRGTGAEAPTADKTYGYDPGGRLTSFGGPGGPTQLTYDDRGNLLTTRGPAGDATFTYTADSRLATRGDAAGNSTYTYDGAGRTNSVTDGLSGSTVDFAYDSAGRLLSTTQRGTAGLVKRVKTYDSLSRLLGDKITEYTAGGAVSRIIQGTEYRYDRDDNVTSKKTITNGVESPNTYQYDGANRLTSWTPPSGTATTYEWDDAGNRTKAGSTTFTYDARNQLLSGDGIDYTYRPRGTTATAGNRNLTFDAFDQLTSDGAQYTYDSLGRIAQRNGTAYKYSGLGNDVVSDGTRLTSRGVSAEPVADKAVNSTATGKLLYADLHGDVTARYGGAETSGTRTFDPFGAQLGGSGETPGVGFQGEWTDPTTGAVNMHARWYDPGTGAFTSRDTWTIPQIPSTAGNRHAYGLANPLGTVDPSGHLPCWVYAFGPECHDPDLTPPTFDYPSLGSGGGVINGPPGGGFGGNGSGGGGLSLI</sequence>
<evidence type="ECO:0000259" key="3">
    <source>
        <dbReference type="Pfam" id="PF20148"/>
    </source>
</evidence>
<dbReference type="InterPro" id="IPR013320">
    <property type="entry name" value="ConA-like_dom_sf"/>
</dbReference>
<dbReference type="CDD" id="cd00110">
    <property type="entry name" value="LamG"/>
    <property type="match status" value="1"/>
</dbReference>
<dbReference type="Pfam" id="PF13385">
    <property type="entry name" value="Laminin_G_3"/>
    <property type="match status" value="1"/>
</dbReference>
<dbReference type="InterPro" id="IPR022385">
    <property type="entry name" value="Rhs_assc_core"/>
</dbReference>
<dbReference type="Proteomes" id="UP000295258">
    <property type="component" value="Unassembled WGS sequence"/>
</dbReference>
<feature type="domain" description="Teneurin-like YD-shell" evidence="4">
    <location>
        <begin position="2278"/>
        <end position="2399"/>
    </location>
</feature>
<evidence type="ECO:0000313" key="6">
    <source>
        <dbReference type="Proteomes" id="UP000295258"/>
    </source>
</evidence>